<reference evidence="5" key="1">
    <citation type="submission" date="2016-11" db="EMBL/GenBank/DDBJ databases">
        <authorList>
            <person name="Varghese N."/>
            <person name="Submissions S."/>
        </authorList>
    </citation>
    <scope>NUCLEOTIDE SEQUENCE [LARGE SCALE GENOMIC DNA]</scope>
    <source>
        <strain evidence="5">CGMCC 1.8863</strain>
    </source>
</reference>
<feature type="domain" description="HTH LytTR-type" evidence="3">
    <location>
        <begin position="149"/>
        <end position="252"/>
    </location>
</feature>
<dbReference type="STRING" id="558155.SAMN04487911_13118"/>
<feature type="modified residue" description="4-aspartylphosphate" evidence="1">
    <location>
        <position position="56"/>
    </location>
</feature>
<dbReference type="PANTHER" id="PTHR37299:SF1">
    <property type="entry name" value="STAGE 0 SPORULATION PROTEIN A HOMOLOG"/>
    <property type="match status" value="1"/>
</dbReference>
<dbReference type="EMBL" id="FQYX01000031">
    <property type="protein sequence ID" value="SHJ69909.1"/>
    <property type="molecule type" value="Genomic_DNA"/>
</dbReference>
<keyword evidence="1" id="KW-0597">Phosphoprotein</keyword>
<dbReference type="SMART" id="SM00448">
    <property type="entry name" value="REC"/>
    <property type="match status" value="1"/>
</dbReference>
<evidence type="ECO:0000313" key="5">
    <source>
        <dbReference type="Proteomes" id="UP000184231"/>
    </source>
</evidence>
<evidence type="ECO:0000256" key="1">
    <source>
        <dbReference type="PROSITE-ProRule" id="PRU00169"/>
    </source>
</evidence>
<feature type="domain" description="Response regulatory" evidence="2">
    <location>
        <begin position="3"/>
        <end position="117"/>
    </location>
</feature>
<dbReference type="InterPro" id="IPR046947">
    <property type="entry name" value="LytR-like"/>
</dbReference>
<dbReference type="Gene3D" id="3.40.50.2300">
    <property type="match status" value="1"/>
</dbReference>
<dbReference type="Pfam" id="PF04397">
    <property type="entry name" value="LytTR"/>
    <property type="match status" value="1"/>
</dbReference>
<dbReference type="Gene3D" id="2.40.50.1020">
    <property type="entry name" value="LytTr DNA-binding domain"/>
    <property type="match status" value="1"/>
</dbReference>
<dbReference type="AlphaFoldDB" id="A0A1M6LFD8"/>
<name>A0A1M6LFD8_9FLAO</name>
<dbReference type="Proteomes" id="UP000184231">
    <property type="component" value="Unassembled WGS sequence"/>
</dbReference>
<accession>A0A1M6LFD8</accession>
<proteinExistence type="predicted"/>
<dbReference type="GO" id="GO:0003677">
    <property type="term" value="F:DNA binding"/>
    <property type="evidence" value="ECO:0007669"/>
    <property type="project" value="InterPro"/>
</dbReference>
<dbReference type="PANTHER" id="PTHR37299">
    <property type="entry name" value="TRANSCRIPTIONAL REGULATOR-RELATED"/>
    <property type="match status" value="1"/>
</dbReference>
<sequence length="253" mass="29545">MTKIVIIDDEFIARSLLTNMLKEYFPEDYTIVGSCSSVKDGVKAIQDFDADLVFLDIQMPEEFGFELFKYFSKINFEVIFVTAYSQYAIQAIQCSALDYLLKPIDTDLFRKAIHKFLENRPKKIPQEEQMKVLLEHLENERNTNNHRRMAFPTCNGVECVHTKNIIYCESDGNYTTIQMTNENNILVSKPLKTVEELLPEALFKRVHKSFLIKMDAVKRYNKMDKLVELTDNFTIPVAHRKEAEFLKELFGKD</sequence>
<dbReference type="InterPro" id="IPR007492">
    <property type="entry name" value="LytTR_DNA-bd_dom"/>
</dbReference>
<dbReference type="GO" id="GO:0000156">
    <property type="term" value="F:phosphorelay response regulator activity"/>
    <property type="evidence" value="ECO:0007669"/>
    <property type="project" value="InterPro"/>
</dbReference>
<dbReference type="SMART" id="SM00850">
    <property type="entry name" value="LytTR"/>
    <property type="match status" value="1"/>
</dbReference>
<dbReference type="SUPFAM" id="SSF52172">
    <property type="entry name" value="CheY-like"/>
    <property type="match status" value="1"/>
</dbReference>
<dbReference type="InterPro" id="IPR011006">
    <property type="entry name" value="CheY-like_superfamily"/>
</dbReference>
<dbReference type="PROSITE" id="PS50930">
    <property type="entry name" value="HTH_LYTTR"/>
    <property type="match status" value="1"/>
</dbReference>
<gene>
    <name evidence="4" type="ORF">SAMN04487911_13118</name>
</gene>
<protein>
    <submittedName>
        <fullName evidence="4">Two component transcriptional regulator, LytTR family</fullName>
    </submittedName>
</protein>
<dbReference type="InterPro" id="IPR001789">
    <property type="entry name" value="Sig_transdc_resp-reg_receiver"/>
</dbReference>
<evidence type="ECO:0000259" key="3">
    <source>
        <dbReference type="PROSITE" id="PS50930"/>
    </source>
</evidence>
<dbReference type="RefSeq" id="WP_072765601.1">
    <property type="nucleotide sequence ID" value="NZ_FQYX01000031.1"/>
</dbReference>
<dbReference type="OrthoDB" id="2168082at2"/>
<evidence type="ECO:0000313" key="4">
    <source>
        <dbReference type="EMBL" id="SHJ69909.1"/>
    </source>
</evidence>
<keyword evidence="5" id="KW-1185">Reference proteome</keyword>
<dbReference type="Pfam" id="PF00072">
    <property type="entry name" value="Response_reg"/>
    <property type="match status" value="1"/>
</dbReference>
<dbReference type="PROSITE" id="PS50110">
    <property type="entry name" value="RESPONSE_REGULATORY"/>
    <property type="match status" value="1"/>
</dbReference>
<evidence type="ECO:0000259" key="2">
    <source>
        <dbReference type="PROSITE" id="PS50110"/>
    </source>
</evidence>
<organism evidence="4 5">
    <name type="scientific">Arenibacter nanhaiticus</name>
    <dbReference type="NCBI Taxonomy" id="558155"/>
    <lineage>
        <taxon>Bacteria</taxon>
        <taxon>Pseudomonadati</taxon>
        <taxon>Bacteroidota</taxon>
        <taxon>Flavobacteriia</taxon>
        <taxon>Flavobacteriales</taxon>
        <taxon>Flavobacteriaceae</taxon>
        <taxon>Arenibacter</taxon>
    </lineage>
</organism>